<dbReference type="InterPro" id="IPR017455">
    <property type="entry name" value="Znf_FYVE-rel"/>
</dbReference>
<dbReference type="Proteomes" id="UP000674318">
    <property type="component" value="Unassembled WGS sequence"/>
</dbReference>
<evidence type="ECO:0000256" key="1">
    <source>
        <dbReference type="ARBA" id="ARBA00022723"/>
    </source>
</evidence>
<evidence type="ECO:0000256" key="2">
    <source>
        <dbReference type="ARBA" id="ARBA00022771"/>
    </source>
</evidence>
<dbReference type="OrthoDB" id="248092at2759"/>
<dbReference type="KEGG" id="phet:94286370"/>
<keyword evidence="8" id="KW-1185">Reference proteome</keyword>
<proteinExistence type="predicted"/>
<dbReference type="Pfam" id="PF01363">
    <property type="entry name" value="FYVE"/>
    <property type="match status" value="1"/>
</dbReference>
<dbReference type="EMBL" id="JAFJZO010000036">
    <property type="protein sequence ID" value="KAG5490122.1"/>
    <property type="molecule type" value="Genomic_DNA"/>
</dbReference>
<comment type="caution">
    <text evidence="7">The sequence shown here is derived from an EMBL/GenBank/DDBJ whole genome shotgun (WGS) entry which is preliminary data.</text>
</comment>
<feature type="compositionally biased region" description="Basic and acidic residues" evidence="5">
    <location>
        <begin position="97"/>
        <end position="127"/>
    </location>
</feature>
<organism evidence="7 8">
    <name type="scientific">Porcisia hertigi</name>
    <dbReference type="NCBI Taxonomy" id="2761500"/>
    <lineage>
        <taxon>Eukaryota</taxon>
        <taxon>Discoba</taxon>
        <taxon>Euglenozoa</taxon>
        <taxon>Kinetoplastea</taxon>
        <taxon>Metakinetoplastina</taxon>
        <taxon>Trypanosomatida</taxon>
        <taxon>Trypanosomatidae</taxon>
        <taxon>Leishmaniinae</taxon>
        <taxon>Porcisia</taxon>
    </lineage>
</organism>
<dbReference type="Gene3D" id="3.30.40.10">
    <property type="entry name" value="Zinc/RING finger domain, C3HC4 (zinc finger)"/>
    <property type="match status" value="1"/>
</dbReference>
<name>A0A836GXY5_9TRYP</name>
<dbReference type="GO" id="GO:0008270">
    <property type="term" value="F:zinc ion binding"/>
    <property type="evidence" value="ECO:0007669"/>
    <property type="project" value="UniProtKB-KW"/>
</dbReference>
<evidence type="ECO:0000256" key="4">
    <source>
        <dbReference type="PROSITE-ProRule" id="PRU00091"/>
    </source>
</evidence>
<dbReference type="InterPro" id="IPR011011">
    <property type="entry name" value="Znf_FYVE_PHD"/>
</dbReference>
<feature type="compositionally biased region" description="Low complexity" evidence="5">
    <location>
        <begin position="140"/>
        <end position="157"/>
    </location>
</feature>
<dbReference type="InterPro" id="IPR000306">
    <property type="entry name" value="Znf_FYVE"/>
</dbReference>
<feature type="domain" description="FYVE-type" evidence="6">
    <location>
        <begin position="8"/>
        <end position="69"/>
    </location>
</feature>
<keyword evidence="2 4" id="KW-0863">Zinc-finger</keyword>
<evidence type="ECO:0000313" key="7">
    <source>
        <dbReference type="EMBL" id="KAG5490122.1"/>
    </source>
</evidence>
<evidence type="ECO:0000256" key="5">
    <source>
        <dbReference type="SAM" id="MobiDB-lite"/>
    </source>
</evidence>
<sequence>MGKSSDALKPSHRCAVCEHGFSLTLWKHTCDMCRRTVCDDCAPRNTESVDSNGKTTKLRVCEICSTSGRHLGRVVGQDSATNGAPGTGASRLDPNSEAERERRARLIEERNKAQEARGRPQHADGARSTRSVAPGKEHPLAPSLSPPTLSSSPVSTPVTPPPPHTNSGNSECSVNPVLEAAMRRQKQQQVRHSTTASPSAASMSPEKKQLIYTIETLLAKHHEDPPLGLRASEEPKLRVYLQYLRNKYHVNE</sequence>
<dbReference type="InterPro" id="IPR013083">
    <property type="entry name" value="Znf_RING/FYVE/PHD"/>
</dbReference>
<protein>
    <recommendedName>
        <fullName evidence="6">FYVE-type domain-containing protein</fullName>
    </recommendedName>
</protein>
<feature type="region of interest" description="Disordered" evidence="5">
    <location>
        <begin position="73"/>
        <end position="205"/>
    </location>
</feature>
<dbReference type="CDD" id="cd00065">
    <property type="entry name" value="FYVE_like_SF"/>
    <property type="match status" value="1"/>
</dbReference>
<reference evidence="7 8" key="1">
    <citation type="submission" date="2021-02" db="EMBL/GenBank/DDBJ databases">
        <title>Porcisia hertigi Genome sequencing and assembly.</title>
        <authorList>
            <person name="Almutairi H."/>
            <person name="Gatherer D."/>
        </authorList>
    </citation>
    <scope>NUCLEOTIDE SEQUENCE [LARGE SCALE GENOMIC DNA]</scope>
    <source>
        <strain evidence="7 8">C119</strain>
    </source>
</reference>
<dbReference type="GeneID" id="94286370"/>
<gene>
    <name evidence="7" type="ORF">JKF63_00241</name>
</gene>
<dbReference type="AlphaFoldDB" id="A0A836GXY5"/>
<keyword evidence="1" id="KW-0479">Metal-binding</keyword>
<evidence type="ECO:0000256" key="3">
    <source>
        <dbReference type="ARBA" id="ARBA00022833"/>
    </source>
</evidence>
<dbReference type="SUPFAM" id="SSF57903">
    <property type="entry name" value="FYVE/PHD zinc finger"/>
    <property type="match status" value="1"/>
</dbReference>
<evidence type="ECO:0000259" key="6">
    <source>
        <dbReference type="PROSITE" id="PS50178"/>
    </source>
</evidence>
<keyword evidence="3" id="KW-0862">Zinc</keyword>
<dbReference type="RefSeq" id="XP_067752450.1">
    <property type="nucleotide sequence ID" value="XM_067896293.1"/>
</dbReference>
<evidence type="ECO:0000313" key="8">
    <source>
        <dbReference type="Proteomes" id="UP000674318"/>
    </source>
</evidence>
<dbReference type="PROSITE" id="PS50178">
    <property type="entry name" value="ZF_FYVE"/>
    <property type="match status" value="1"/>
</dbReference>
<accession>A0A836GXY5</accession>
<feature type="compositionally biased region" description="Low complexity" evidence="5">
    <location>
        <begin position="193"/>
        <end position="204"/>
    </location>
</feature>